<sequence length="107" mass="12362">MVTTLGDKIRSLRKEKRLTLDQLAELTGSSKSYIWELENKTPPRPSAEKLSRIAEKLGVTIEYLLDKEATVSEENAEDAAFYRKYRRMDPATKAKLRSLVDIWEDDE</sequence>
<evidence type="ECO:0000259" key="2">
    <source>
        <dbReference type="PROSITE" id="PS50943"/>
    </source>
</evidence>
<dbReference type="Gene3D" id="1.10.260.40">
    <property type="entry name" value="lambda repressor-like DNA-binding domains"/>
    <property type="match status" value="1"/>
</dbReference>
<evidence type="ECO:0000256" key="1">
    <source>
        <dbReference type="ARBA" id="ARBA00023125"/>
    </source>
</evidence>
<feature type="domain" description="HTH cro/C1-type" evidence="2">
    <location>
        <begin position="9"/>
        <end position="64"/>
    </location>
</feature>
<dbReference type="GO" id="GO:0003700">
    <property type="term" value="F:DNA-binding transcription factor activity"/>
    <property type="evidence" value="ECO:0007669"/>
    <property type="project" value="TreeGrafter"/>
</dbReference>
<keyword evidence="1" id="KW-0238">DNA-binding</keyword>
<dbReference type="CDD" id="cd00093">
    <property type="entry name" value="HTH_XRE"/>
    <property type="match status" value="1"/>
</dbReference>
<dbReference type="PROSITE" id="PS50943">
    <property type="entry name" value="HTH_CROC1"/>
    <property type="match status" value="1"/>
</dbReference>
<dbReference type="EMBL" id="RBXL01000002">
    <property type="protein sequence ID" value="RKT37979.1"/>
    <property type="molecule type" value="Genomic_DNA"/>
</dbReference>
<comment type="caution">
    <text evidence="3">The sequence shown here is derived from an EMBL/GenBank/DDBJ whole genome shotgun (WGS) entry which is preliminary data.</text>
</comment>
<dbReference type="PANTHER" id="PTHR46797:SF1">
    <property type="entry name" value="METHYLPHOSPHONATE SYNTHASE"/>
    <property type="match status" value="1"/>
</dbReference>
<dbReference type="InterPro" id="IPR050807">
    <property type="entry name" value="TransReg_Diox_bact_type"/>
</dbReference>
<dbReference type="OrthoDB" id="9813152at2"/>
<dbReference type="PANTHER" id="PTHR46797">
    <property type="entry name" value="HTH-TYPE TRANSCRIPTIONAL REGULATOR"/>
    <property type="match status" value="1"/>
</dbReference>
<dbReference type="SMART" id="SM00530">
    <property type="entry name" value="HTH_XRE"/>
    <property type="match status" value="1"/>
</dbReference>
<dbReference type="Proteomes" id="UP000274556">
    <property type="component" value="Unassembled WGS sequence"/>
</dbReference>
<dbReference type="AlphaFoldDB" id="A0A495ULM8"/>
<evidence type="ECO:0000313" key="3">
    <source>
        <dbReference type="EMBL" id="RKT37979.1"/>
    </source>
</evidence>
<gene>
    <name evidence="3" type="ORF">BDD21_5495</name>
</gene>
<dbReference type="SUPFAM" id="SSF47413">
    <property type="entry name" value="lambda repressor-like DNA-binding domains"/>
    <property type="match status" value="1"/>
</dbReference>
<dbReference type="RefSeq" id="WP_120800260.1">
    <property type="nucleotide sequence ID" value="NZ_RBXL01000002.1"/>
</dbReference>
<name>A0A495ULM8_9GAMM</name>
<keyword evidence="4" id="KW-1185">Reference proteome</keyword>
<protein>
    <submittedName>
        <fullName evidence="3">Helix-turn-helix protein</fullName>
    </submittedName>
</protein>
<dbReference type="GO" id="GO:0005829">
    <property type="term" value="C:cytosol"/>
    <property type="evidence" value="ECO:0007669"/>
    <property type="project" value="TreeGrafter"/>
</dbReference>
<accession>A0A495ULM8</accession>
<reference evidence="3 4" key="1">
    <citation type="submission" date="2018-10" db="EMBL/GenBank/DDBJ databases">
        <title>Genomic Encyclopedia of Archaeal and Bacterial Type Strains, Phase II (KMG-II): from individual species to whole genera.</title>
        <authorList>
            <person name="Goeker M."/>
        </authorList>
    </citation>
    <scope>NUCLEOTIDE SEQUENCE [LARGE SCALE GENOMIC DNA]</scope>
    <source>
        <strain evidence="3 4">DSM 235</strain>
    </source>
</reference>
<evidence type="ECO:0000313" key="4">
    <source>
        <dbReference type="Proteomes" id="UP000274556"/>
    </source>
</evidence>
<dbReference type="Pfam" id="PF12844">
    <property type="entry name" value="HTH_19"/>
    <property type="match status" value="1"/>
</dbReference>
<proteinExistence type="predicted"/>
<organism evidence="3 4">
    <name type="scientific">Thiocapsa rosea</name>
    <dbReference type="NCBI Taxonomy" id="69360"/>
    <lineage>
        <taxon>Bacteria</taxon>
        <taxon>Pseudomonadati</taxon>
        <taxon>Pseudomonadota</taxon>
        <taxon>Gammaproteobacteria</taxon>
        <taxon>Chromatiales</taxon>
        <taxon>Chromatiaceae</taxon>
        <taxon>Thiocapsa</taxon>
    </lineage>
</organism>
<dbReference type="GO" id="GO:0003677">
    <property type="term" value="F:DNA binding"/>
    <property type="evidence" value="ECO:0007669"/>
    <property type="project" value="UniProtKB-KW"/>
</dbReference>
<dbReference type="InterPro" id="IPR001387">
    <property type="entry name" value="Cro/C1-type_HTH"/>
</dbReference>
<dbReference type="InterPro" id="IPR010982">
    <property type="entry name" value="Lambda_DNA-bd_dom_sf"/>
</dbReference>